<protein>
    <submittedName>
        <fullName evidence="2">Beta-lactamase family protein</fullName>
    </submittedName>
</protein>
<name>A0ABX8S4W9_NOCIO</name>
<gene>
    <name evidence="2" type="ORF">KV110_23400</name>
</gene>
<dbReference type="InterPro" id="IPR050491">
    <property type="entry name" value="AmpC-like"/>
</dbReference>
<organism evidence="2 3">
    <name type="scientific">Nocardia iowensis</name>
    <dbReference type="NCBI Taxonomy" id="204891"/>
    <lineage>
        <taxon>Bacteria</taxon>
        <taxon>Bacillati</taxon>
        <taxon>Actinomycetota</taxon>
        <taxon>Actinomycetes</taxon>
        <taxon>Mycobacteriales</taxon>
        <taxon>Nocardiaceae</taxon>
        <taxon>Nocardia</taxon>
    </lineage>
</organism>
<evidence type="ECO:0000259" key="1">
    <source>
        <dbReference type="Pfam" id="PF00144"/>
    </source>
</evidence>
<reference evidence="2 3" key="1">
    <citation type="submission" date="2021-07" db="EMBL/GenBank/DDBJ databases">
        <title>Whole Genome Sequence of Nocardia Iowensis.</title>
        <authorList>
            <person name="Lamm A."/>
            <person name="Collins-Fairclough A.M."/>
            <person name="Bunk B."/>
            <person name="Sproer C."/>
        </authorList>
    </citation>
    <scope>NUCLEOTIDE SEQUENCE [LARGE SCALE GENOMIC DNA]</scope>
    <source>
        <strain evidence="2 3">NRRL 5646</strain>
    </source>
</reference>
<dbReference type="EMBL" id="CP078145">
    <property type="protein sequence ID" value="QXN95720.1"/>
    <property type="molecule type" value="Genomic_DNA"/>
</dbReference>
<evidence type="ECO:0000313" key="3">
    <source>
        <dbReference type="Proteomes" id="UP000694257"/>
    </source>
</evidence>
<dbReference type="InterPro" id="IPR001466">
    <property type="entry name" value="Beta-lactam-related"/>
</dbReference>
<dbReference type="PANTHER" id="PTHR46825">
    <property type="entry name" value="D-ALANYL-D-ALANINE-CARBOXYPEPTIDASE/ENDOPEPTIDASE AMPH"/>
    <property type="match status" value="1"/>
</dbReference>
<proteinExistence type="predicted"/>
<accession>A0ABX8S4W9</accession>
<keyword evidence="3" id="KW-1185">Reference proteome</keyword>
<dbReference type="Proteomes" id="UP000694257">
    <property type="component" value="Chromosome"/>
</dbReference>
<feature type="domain" description="Beta-lactamase-related" evidence="1">
    <location>
        <begin position="49"/>
        <end position="335"/>
    </location>
</feature>
<dbReference type="PANTHER" id="PTHR46825:SF7">
    <property type="entry name" value="D-ALANYL-D-ALANINE CARBOXYPEPTIDASE"/>
    <property type="match status" value="1"/>
</dbReference>
<evidence type="ECO:0000313" key="2">
    <source>
        <dbReference type="EMBL" id="QXN95720.1"/>
    </source>
</evidence>
<dbReference type="Pfam" id="PF00144">
    <property type="entry name" value="Beta-lactamase"/>
    <property type="match status" value="1"/>
</dbReference>
<sequence>MVTCAVIIAVALLFVLVLVTQREQVLAFTVRRTAGWTNTDVILRVSDSGQSQVWVTSGAGVTHNGPLGAASRFRIGSITKTFVATVVLQLVDEGRIALDRPIAEQLPGMVPDGERITVRQLLNHTSGLYDYMKDPGMSTNRWRGSERFIGYQPQQLLEAAFRHAPYFAPGTRFRYSNTNYIVLGTLIEHVTGSSYGDEIARRILEPLRLSHTIIPGNDPAIPAPAIRAHRTLDGGTTADVTEMNPSLDWAAGEMLSTTADLDTFLEALLSGKLTSGQSLAEMMRTVPMGMGFHYGLGIQRFDPPCGGPVWGHGGELLGYLAFAYRSPAGRAMSMVIASAHSSDAIPLYATVTATFCLA</sequence>